<name>A0A4U8UKV1_STECR</name>
<comment type="caution">
    <text evidence="1">The sequence shown here is derived from an EMBL/GenBank/DDBJ whole genome shotgun (WGS) entry which is preliminary data.</text>
</comment>
<organism evidence="1 2">
    <name type="scientific">Steinernema carpocapsae</name>
    <name type="common">Entomopathogenic nematode</name>
    <dbReference type="NCBI Taxonomy" id="34508"/>
    <lineage>
        <taxon>Eukaryota</taxon>
        <taxon>Metazoa</taxon>
        <taxon>Ecdysozoa</taxon>
        <taxon>Nematoda</taxon>
        <taxon>Chromadorea</taxon>
        <taxon>Rhabditida</taxon>
        <taxon>Tylenchina</taxon>
        <taxon>Panagrolaimomorpha</taxon>
        <taxon>Strongyloidoidea</taxon>
        <taxon>Steinernematidae</taxon>
        <taxon>Steinernema</taxon>
    </lineage>
</organism>
<evidence type="ECO:0000313" key="1">
    <source>
        <dbReference type="EMBL" id="TMS33574.1"/>
    </source>
</evidence>
<dbReference type="EMBL" id="AZBU02000001">
    <property type="protein sequence ID" value="TMS33574.1"/>
    <property type="molecule type" value="Genomic_DNA"/>
</dbReference>
<reference evidence="1 2" key="1">
    <citation type="journal article" date="2015" name="Genome Biol.">
        <title>Comparative genomics of Steinernema reveals deeply conserved gene regulatory networks.</title>
        <authorList>
            <person name="Dillman A.R."/>
            <person name="Macchietto M."/>
            <person name="Porter C.F."/>
            <person name="Rogers A."/>
            <person name="Williams B."/>
            <person name="Antoshechkin I."/>
            <person name="Lee M.M."/>
            <person name="Goodwin Z."/>
            <person name="Lu X."/>
            <person name="Lewis E.E."/>
            <person name="Goodrich-Blair H."/>
            <person name="Stock S.P."/>
            <person name="Adams B.J."/>
            <person name="Sternberg P.W."/>
            <person name="Mortazavi A."/>
        </authorList>
    </citation>
    <scope>NUCLEOTIDE SEQUENCE [LARGE SCALE GENOMIC DNA]</scope>
    <source>
        <strain evidence="1 2">ALL</strain>
    </source>
</reference>
<dbReference type="Proteomes" id="UP000298663">
    <property type="component" value="Unassembled WGS sequence"/>
</dbReference>
<gene>
    <name evidence="1" type="ORF">L596_001298</name>
</gene>
<reference evidence="1 2" key="2">
    <citation type="journal article" date="2019" name="G3 (Bethesda)">
        <title>Hybrid Assembly of the Genome of the Entomopathogenic Nematode Steinernema carpocapsae Identifies the X-Chromosome.</title>
        <authorList>
            <person name="Serra L."/>
            <person name="Macchietto M."/>
            <person name="Macias-Munoz A."/>
            <person name="McGill C.J."/>
            <person name="Rodriguez I.M."/>
            <person name="Rodriguez B."/>
            <person name="Murad R."/>
            <person name="Mortazavi A."/>
        </authorList>
    </citation>
    <scope>NUCLEOTIDE SEQUENCE [LARGE SCALE GENOMIC DNA]</scope>
    <source>
        <strain evidence="1 2">ALL</strain>
    </source>
</reference>
<evidence type="ECO:0000313" key="2">
    <source>
        <dbReference type="Proteomes" id="UP000298663"/>
    </source>
</evidence>
<protein>
    <submittedName>
        <fullName evidence="1">Uncharacterized protein</fullName>
    </submittedName>
</protein>
<keyword evidence="2" id="KW-1185">Reference proteome</keyword>
<sequence length="120" mass="13115">MLKVPFGCSSIDLLTSEAEDSVPSSDLSLTALKGSLKQPKGVSKPSECDHFRAHLTDDTSRGIRGFDLSSDRFTPVYPTPPGLPFRIFELKSADGTRLSIVRVEIVPQNNIYKLVQGGHQ</sequence>
<dbReference type="AlphaFoldDB" id="A0A4U8UKV1"/>
<proteinExistence type="predicted"/>
<accession>A0A4U8UKV1</accession>